<protein>
    <submittedName>
        <fullName evidence="1">Uncharacterized protein</fullName>
    </submittedName>
</protein>
<keyword evidence="2" id="KW-1185">Reference proteome</keyword>
<reference evidence="2" key="1">
    <citation type="journal article" date="2021" name="G3 (Bethesda)">
        <title>Chromosome assembled and annotated genome sequence of Aspergillus flavus NRRL 3357.</title>
        <authorList>
            <person name="Skerker J.M."/>
            <person name="Pianalto K.M."/>
            <person name="Mondo S.J."/>
            <person name="Yang K."/>
            <person name="Arkin A.P."/>
            <person name="Keller N.P."/>
            <person name="Grigoriev I.V."/>
            <person name="Louise Glass N.L."/>
        </authorList>
    </citation>
    <scope>NUCLEOTIDE SEQUENCE [LARGE SCALE GENOMIC DNA]</scope>
    <source>
        <strain evidence="2">ATCC 200026 / FGSC A1120 / IAM 13836 / NRRL 3357 / JCM 12722 / SRRC 167</strain>
    </source>
</reference>
<dbReference type="AlphaFoldDB" id="A0A7U2MZY5"/>
<sequence>MTFIPALPLKWQKSVCLGSTTLAAECHSMYSGIHVIGLPLICQKWSDSSSECWYSNQRRTRSGEDLGSRDHQAHSLYAFASGI</sequence>
<gene>
    <name evidence="1" type="ORF">F9C07_2175069</name>
</gene>
<evidence type="ECO:0000313" key="1">
    <source>
        <dbReference type="EMBL" id="QRD92971.1"/>
    </source>
</evidence>
<dbReference type="Proteomes" id="UP000596276">
    <property type="component" value="Chromosome 8"/>
</dbReference>
<accession>A0A7U2MZY5</accession>
<evidence type="ECO:0000313" key="2">
    <source>
        <dbReference type="Proteomes" id="UP000596276"/>
    </source>
</evidence>
<proteinExistence type="predicted"/>
<name>A0A7U2MZY5_ASPFN</name>
<dbReference type="EMBL" id="CP044616">
    <property type="protein sequence ID" value="QRD92971.1"/>
    <property type="molecule type" value="Genomic_DNA"/>
</dbReference>
<organism evidence="1 2">
    <name type="scientific">Aspergillus flavus (strain ATCC 200026 / FGSC A1120 / IAM 13836 / NRRL 3357 / JCM 12722 / SRRC 167)</name>
    <dbReference type="NCBI Taxonomy" id="332952"/>
    <lineage>
        <taxon>Eukaryota</taxon>
        <taxon>Fungi</taxon>
        <taxon>Dikarya</taxon>
        <taxon>Ascomycota</taxon>
        <taxon>Pezizomycotina</taxon>
        <taxon>Eurotiomycetes</taxon>
        <taxon>Eurotiomycetidae</taxon>
        <taxon>Eurotiales</taxon>
        <taxon>Aspergillaceae</taxon>
        <taxon>Aspergillus</taxon>
        <taxon>Aspergillus subgen. Circumdati</taxon>
    </lineage>
</organism>
<dbReference type="VEuPathDB" id="FungiDB:F9C07_2175069"/>